<dbReference type="AlphaFoldDB" id="A0A8S0SVC5"/>
<dbReference type="GO" id="GO:0005634">
    <property type="term" value="C:nucleus"/>
    <property type="evidence" value="ECO:0007669"/>
    <property type="project" value="UniProtKB-SubCell"/>
</dbReference>
<dbReference type="EMBL" id="CACTIH010005504">
    <property type="protein sequence ID" value="CAA2995602.1"/>
    <property type="molecule type" value="Genomic_DNA"/>
</dbReference>
<dbReference type="GO" id="GO:0031347">
    <property type="term" value="P:regulation of defense response"/>
    <property type="evidence" value="ECO:0007669"/>
    <property type="project" value="UniProtKB-UniRule"/>
</dbReference>
<evidence type="ECO:0000256" key="1">
    <source>
        <dbReference type="ARBA" id="ARBA00008614"/>
    </source>
</evidence>
<comment type="subcellular location">
    <subcellularLocation>
        <location evidence="2">Nucleus</location>
    </subcellularLocation>
</comment>
<feature type="domain" description="Tify" evidence="4">
    <location>
        <begin position="170"/>
        <end position="205"/>
    </location>
</feature>
<dbReference type="Proteomes" id="UP000594638">
    <property type="component" value="Unassembled WGS sequence"/>
</dbReference>
<comment type="domain">
    <text evidence="2">The jas domain is required for interaction with COI1.</text>
</comment>
<name>A0A8S0SVC5_OLEEU</name>
<dbReference type="OrthoDB" id="1939212at2759"/>
<dbReference type="PANTHER" id="PTHR33077:SF149">
    <property type="entry name" value="PROTEIN TIFY"/>
    <property type="match status" value="1"/>
</dbReference>
<dbReference type="Pfam" id="PF06200">
    <property type="entry name" value="tify"/>
    <property type="match status" value="1"/>
</dbReference>
<dbReference type="PANTHER" id="PTHR33077">
    <property type="entry name" value="PROTEIN TIFY 4A-RELATED-RELATED"/>
    <property type="match status" value="1"/>
</dbReference>
<dbReference type="GO" id="GO:2000022">
    <property type="term" value="P:regulation of jasmonic acid mediated signaling pathway"/>
    <property type="evidence" value="ECO:0007669"/>
    <property type="project" value="UniProtKB-UniRule"/>
</dbReference>
<dbReference type="GO" id="GO:0009611">
    <property type="term" value="P:response to wounding"/>
    <property type="evidence" value="ECO:0007669"/>
    <property type="project" value="UniProtKB-UniRule"/>
</dbReference>
<protein>
    <recommendedName>
        <fullName evidence="2">Protein TIFY</fullName>
    </recommendedName>
    <alternativeName>
        <fullName evidence="2">Jasmonate ZIM domain-containing protein</fullName>
    </alternativeName>
</protein>
<feature type="compositionally biased region" description="Low complexity" evidence="3">
    <location>
        <begin position="238"/>
        <end position="250"/>
    </location>
</feature>
<evidence type="ECO:0000313" key="5">
    <source>
        <dbReference type="EMBL" id="CAA2995602.1"/>
    </source>
</evidence>
<dbReference type="Pfam" id="PF09425">
    <property type="entry name" value="Jas_motif"/>
    <property type="match status" value="1"/>
</dbReference>
<keyword evidence="2" id="KW-1184">Jasmonic acid signaling pathway</keyword>
<evidence type="ECO:0000256" key="2">
    <source>
        <dbReference type="RuleBase" id="RU369065"/>
    </source>
</evidence>
<evidence type="ECO:0000313" key="6">
    <source>
        <dbReference type="Proteomes" id="UP000594638"/>
    </source>
</evidence>
<dbReference type="PROSITE" id="PS51320">
    <property type="entry name" value="TIFY"/>
    <property type="match status" value="1"/>
</dbReference>
<sequence>MGRDFMGLNSKDSDVVVKEEIVEDGNEYASTKTLGVPWPFPYMVSALPHFMFLKSKHDEKLPKLKSDPLAPSGYTAKSAADIFDVSHNQLSRNIQQSELSVNAAHDVDLHQFSALKPFCKTHFTSVGQNYLDATSTQQFLGGVPLLSPHSIRPSTVLATGTTEQWVDSKTSDAPAQLTIFYAGTVNVFDGIPPEKAQAIMLLAGNGGFAQPKLHLQAPNFQPATANRELINQTISKPSSLGVSSPMSVSSHPIDQSGGVSANKNNIKVSNTVGISTTLDGKVDTPRMVPSLGSVSAFATISSAVPQARKASLARFLEKRRERVMNSAPYSLSKNAAEGGILQSDGISGVSSSSVSTSDNI</sequence>
<keyword evidence="2" id="KW-0539">Nucleus</keyword>
<dbReference type="SMART" id="SM00979">
    <property type="entry name" value="TIFY"/>
    <property type="match status" value="1"/>
</dbReference>
<dbReference type="InterPro" id="IPR018467">
    <property type="entry name" value="CCT_CS"/>
</dbReference>
<evidence type="ECO:0000256" key="3">
    <source>
        <dbReference type="SAM" id="MobiDB-lite"/>
    </source>
</evidence>
<comment type="similarity">
    <text evidence="1 2">Belongs to the TIFY/JAZ family.</text>
</comment>
<gene>
    <name evidence="5" type="ORF">OLEA9_A119227</name>
</gene>
<evidence type="ECO:0000259" key="4">
    <source>
        <dbReference type="PROSITE" id="PS51320"/>
    </source>
</evidence>
<dbReference type="Gramene" id="OE9A119227T1">
    <property type="protein sequence ID" value="OE9A119227C1"/>
    <property type="gene ID" value="OE9A119227"/>
</dbReference>
<feature type="region of interest" description="Disordered" evidence="3">
    <location>
        <begin position="238"/>
        <end position="262"/>
    </location>
</feature>
<accession>A0A8S0SVC5</accession>
<dbReference type="InterPro" id="IPR010399">
    <property type="entry name" value="Tify_dom"/>
</dbReference>
<organism evidence="5 6">
    <name type="scientific">Olea europaea subsp. europaea</name>
    <dbReference type="NCBI Taxonomy" id="158383"/>
    <lineage>
        <taxon>Eukaryota</taxon>
        <taxon>Viridiplantae</taxon>
        <taxon>Streptophyta</taxon>
        <taxon>Embryophyta</taxon>
        <taxon>Tracheophyta</taxon>
        <taxon>Spermatophyta</taxon>
        <taxon>Magnoliopsida</taxon>
        <taxon>eudicotyledons</taxon>
        <taxon>Gunneridae</taxon>
        <taxon>Pentapetalae</taxon>
        <taxon>asterids</taxon>
        <taxon>lamiids</taxon>
        <taxon>Lamiales</taxon>
        <taxon>Oleaceae</taxon>
        <taxon>Oleeae</taxon>
        <taxon>Olea</taxon>
    </lineage>
</organism>
<keyword evidence="6" id="KW-1185">Reference proteome</keyword>
<proteinExistence type="inferred from homology"/>
<comment type="function">
    <text evidence="2">Repressor of jasmonate responses.</text>
</comment>
<comment type="caution">
    <text evidence="5">The sequence shown here is derived from an EMBL/GenBank/DDBJ whole genome shotgun (WGS) entry which is preliminary data.</text>
</comment>
<dbReference type="InterPro" id="IPR040390">
    <property type="entry name" value="TIFY/JAZ"/>
</dbReference>
<reference evidence="5 6" key="1">
    <citation type="submission" date="2019-12" db="EMBL/GenBank/DDBJ databases">
        <authorList>
            <person name="Alioto T."/>
            <person name="Alioto T."/>
            <person name="Gomez Garrido J."/>
        </authorList>
    </citation>
    <scope>NUCLEOTIDE SEQUENCE [LARGE SCALE GENOMIC DNA]</scope>
</reference>